<proteinExistence type="predicted"/>
<feature type="domain" description="DUF2520" evidence="3">
    <location>
        <begin position="149"/>
        <end position="274"/>
    </location>
</feature>
<feature type="compositionally biased region" description="Basic and acidic residues" evidence="1">
    <location>
        <begin position="344"/>
        <end position="364"/>
    </location>
</feature>
<dbReference type="PANTHER" id="PTHR40459">
    <property type="entry name" value="CONSERVED HYPOTHETICAL ALANINE AND LEUCINE RICH PROTEIN"/>
    <property type="match status" value="1"/>
</dbReference>
<dbReference type="RefSeq" id="WP_102926619.1">
    <property type="nucleotide sequence ID" value="NZ_LJSN01000005.1"/>
</dbReference>
<evidence type="ECO:0000259" key="2">
    <source>
        <dbReference type="Pfam" id="PF10727"/>
    </source>
</evidence>
<evidence type="ECO:0008006" key="6">
    <source>
        <dbReference type="Google" id="ProtNLM"/>
    </source>
</evidence>
<keyword evidence="5" id="KW-1185">Reference proteome</keyword>
<dbReference type="Proteomes" id="UP000236047">
    <property type="component" value="Unassembled WGS sequence"/>
</dbReference>
<feature type="compositionally biased region" description="Low complexity" evidence="1">
    <location>
        <begin position="301"/>
        <end position="326"/>
    </location>
</feature>
<dbReference type="SUPFAM" id="SSF51735">
    <property type="entry name" value="NAD(P)-binding Rossmann-fold domains"/>
    <property type="match status" value="1"/>
</dbReference>
<dbReference type="InterPro" id="IPR037108">
    <property type="entry name" value="TM1727-like_C_sf"/>
</dbReference>
<dbReference type="Gene3D" id="1.10.1040.20">
    <property type="entry name" value="ProC-like, C-terminal domain"/>
    <property type="match status" value="1"/>
</dbReference>
<accession>A0A2N8P537</accession>
<feature type="region of interest" description="Disordered" evidence="1">
    <location>
        <begin position="301"/>
        <end position="408"/>
    </location>
</feature>
<dbReference type="AlphaFoldDB" id="A0A2N8P537"/>
<dbReference type="InterPro" id="IPR018931">
    <property type="entry name" value="DUF2520"/>
</dbReference>
<dbReference type="Pfam" id="PF10727">
    <property type="entry name" value="Rossmann-like"/>
    <property type="match status" value="1"/>
</dbReference>
<name>A0A2N8P537_STRNR</name>
<dbReference type="PANTHER" id="PTHR40459:SF1">
    <property type="entry name" value="CONSERVED HYPOTHETICAL ALANINE AND LEUCINE RICH PROTEIN"/>
    <property type="match status" value="1"/>
</dbReference>
<evidence type="ECO:0000256" key="1">
    <source>
        <dbReference type="SAM" id="MobiDB-lite"/>
    </source>
</evidence>
<dbReference type="Gene3D" id="3.40.50.720">
    <property type="entry name" value="NAD(P)-binding Rossmann-like Domain"/>
    <property type="match status" value="1"/>
</dbReference>
<dbReference type="InterPro" id="IPR019665">
    <property type="entry name" value="OxRdtase/DH_put_Rossmann_dom"/>
</dbReference>
<organism evidence="4 5">
    <name type="scientific">Streptomyces noursei</name>
    <name type="common">Streptomyces albulus</name>
    <dbReference type="NCBI Taxonomy" id="1971"/>
    <lineage>
        <taxon>Bacteria</taxon>
        <taxon>Bacillati</taxon>
        <taxon>Actinomycetota</taxon>
        <taxon>Actinomycetes</taxon>
        <taxon>Kitasatosporales</taxon>
        <taxon>Streptomycetaceae</taxon>
        <taxon>Streptomyces</taxon>
    </lineage>
</organism>
<feature type="compositionally biased region" description="Acidic residues" evidence="1">
    <location>
        <begin position="327"/>
        <end position="343"/>
    </location>
</feature>
<comment type="caution">
    <text evidence="4">The sequence shown here is derived from an EMBL/GenBank/DDBJ whole genome shotgun (WGS) entry which is preliminary data.</text>
</comment>
<feature type="domain" description="Putative oxidoreductase/dehydrogenase Rossmann-like" evidence="2">
    <location>
        <begin position="5"/>
        <end position="132"/>
    </location>
</feature>
<evidence type="ECO:0000313" key="4">
    <source>
        <dbReference type="EMBL" id="PNE36124.1"/>
    </source>
</evidence>
<dbReference type="Pfam" id="PF10728">
    <property type="entry name" value="DUF2520"/>
    <property type="match status" value="1"/>
</dbReference>
<dbReference type="SUPFAM" id="SSF48179">
    <property type="entry name" value="6-phosphogluconate dehydrogenase C-terminal domain-like"/>
    <property type="match status" value="1"/>
</dbReference>
<evidence type="ECO:0000313" key="5">
    <source>
        <dbReference type="Proteomes" id="UP000236047"/>
    </source>
</evidence>
<reference evidence="5" key="1">
    <citation type="submission" date="2015-09" db="EMBL/GenBank/DDBJ databases">
        <authorList>
            <person name="Graham D.E."/>
            <person name="Mahan K.M."/>
            <person name="Klingeman D.M."/>
            <person name="Fida T."/>
            <person name="Giannone R.J."/>
            <person name="Hettich R.L."/>
            <person name="Parry R.J."/>
            <person name="Spain J.C."/>
        </authorList>
    </citation>
    <scope>NUCLEOTIDE SEQUENCE [LARGE SCALE GENOMIC DNA]</scope>
    <source>
        <strain evidence="5">JCM 4701</strain>
    </source>
</reference>
<protein>
    <recommendedName>
        <fullName evidence="6">NADH-ubiquinone oxidoreductase</fullName>
    </recommendedName>
</protein>
<evidence type="ECO:0000259" key="3">
    <source>
        <dbReference type="Pfam" id="PF10728"/>
    </source>
</evidence>
<gene>
    <name evidence="4" type="ORF">AOB60_38975</name>
</gene>
<sequence length="408" mass="41278">MNPHPSLEAQDRPARLTVGVVGAGRVGPALAASLQLAGHRPVAVSGVSDASVRRAADLLPGVPLVPPAEVLARADLVLLTVPDDALADLVHGLAETGAVRPGQLLVHTSGRFGTTVLEPATRAGALPLALHPAMTFTGTSVDVQRLAGCAFGVTAPEELRMAAEALVIEMGGEPEWIAESARPLYHAALSIGANYLVTLVAQAMELLTKAGVRAPDRMLGPLLGAALDNALRSGDAALTGPVARGDAGTVAAHVAELRKHAPQAVAGYLAMARTTADRALTHGLLKPELAAELLDVLAGPAPDGGAAGPAASSGGQAPSDPPSGTEGEAEAQGDPEPEGEEGGEWDRDRPERAERPTDADHPDQSVDTDPASGPTRPESTGPSEGPRPTRPDSPDSASPDLGPHGGDA</sequence>
<dbReference type="EMBL" id="LJSN01000005">
    <property type="protein sequence ID" value="PNE36124.1"/>
    <property type="molecule type" value="Genomic_DNA"/>
</dbReference>
<dbReference type="InterPro" id="IPR008927">
    <property type="entry name" value="6-PGluconate_DH-like_C_sf"/>
</dbReference>
<dbReference type="InterPro" id="IPR036291">
    <property type="entry name" value="NAD(P)-bd_dom_sf"/>
</dbReference>